<proteinExistence type="predicted"/>
<organism evidence="1">
    <name type="scientific">Siphoviridae sp. ctxS04</name>
    <dbReference type="NCBI Taxonomy" id="2823610"/>
    <lineage>
        <taxon>Viruses</taxon>
        <taxon>Duplodnaviria</taxon>
        <taxon>Heunggongvirae</taxon>
        <taxon>Uroviricota</taxon>
        <taxon>Caudoviricetes</taxon>
    </lineage>
</organism>
<reference evidence="1" key="1">
    <citation type="journal article" date="2021" name="Proc. Natl. Acad. Sci. U.S.A.">
        <title>A Catalog of Tens of Thousands of Viruses from Human Metagenomes Reveals Hidden Associations with Chronic Diseases.</title>
        <authorList>
            <person name="Tisza M.J."/>
            <person name="Buck C.B."/>
        </authorList>
    </citation>
    <scope>NUCLEOTIDE SEQUENCE</scope>
    <source>
        <strain evidence="1">CtxS04</strain>
    </source>
</reference>
<sequence length="143" mass="15668">MDELCQCPYCGLDKIFVGVHDDEGNYHGRVGCEYEKSPWSGLSYALHHDGWGECIMCTDGVYGVMGGVLFDTPEEAILSVSGLPAADVAPVRHGRWVAVRRTNASTAYQCSVCERKVSVMNIGAAVWDHYPYCHCGAKMDADE</sequence>
<evidence type="ECO:0000313" key="1">
    <source>
        <dbReference type="EMBL" id="DAD69364.1"/>
    </source>
</evidence>
<protein>
    <submittedName>
        <fullName evidence="1">Restriction alleviation protein</fullName>
    </submittedName>
</protein>
<dbReference type="EMBL" id="BK014719">
    <property type="protein sequence ID" value="DAD69364.1"/>
    <property type="molecule type" value="Genomic_DNA"/>
</dbReference>
<accession>A0A8S5LH44</accession>
<name>A0A8S5LH44_9CAUD</name>